<gene>
    <name evidence="2" type="ORF">QLQ12_39355</name>
</gene>
<evidence type="ECO:0000256" key="1">
    <source>
        <dbReference type="SAM" id="MobiDB-lite"/>
    </source>
</evidence>
<name>A0ABT6WY44_9ACTN</name>
<sequence length="85" mass="9050">MTASPSATTATTARVSLAAGGLPAGVKRNRPGSPMPVSSRSSWIARWIQTEQAFALARHRPELGLHDSEDFIMAPIPAMPNARII</sequence>
<feature type="compositionally biased region" description="Low complexity" evidence="1">
    <location>
        <begin position="1"/>
        <end position="19"/>
    </location>
</feature>
<dbReference type="EMBL" id="JASCTH010000036">
    <property type="protein sequence ID" value="MDI6104667.1"/>
    <property type="molecule type" value="Genomic_DNA"/>
</dbReference>
<dbReference type="Proteomes" id="UP001241758">
    <property type="component" value="Unassembled WGS sequence"/>
</dbReference>
<dbReference type="RefSeq" id="WP_282766076.1">
    <property type="nucleotide sequence ID" value="NZ_JASCTH010000036.1"/>
</dbReference>
<evidence type="ECO:0000313" key="2">
    <source>
        <dbReference type="EMBL" id="MDI6104667.1"/>
    </source>
</evidence>
<evidence type="ECO:0000313" key="3">
    <source>
        <dbReference type="Proteomes" id="UP001241758"/>
    </source>
</evidence>
<feature type="region of interest" description="Disordered" evidence="1">
    <location>
        <begin position="1"/>
        <end position="40"/>
    </location>
</feature>
<protein>
    <submittedName>
        <fullName evidence="2">Uncharacterized protein</fullName>
    </submittedName>
</protein>
<proteinExistence type="predicted"/>
<comment type="caution">
    <text evidence="2">The sequence shown here is derived from an EMBL/GenBank/DDBJ whole genome shotgun (WGS) entry which is preliminary data.</text>
</comment>
<organism evidence="2 3">
    <name type="scientific">Actinoplanes sandaracinus</name>
    <dbReference type="NCBI Taxonomy" id="3045177"/>
    <lineage>
        <taxon>Bacteria</taxon>
        <taxon>Bacillati</taxon>
        <taxon>Actinomycetota</taxon>
        <taxon>Actinomycetes</taxon>
        <taxon>Micromonosporales</taxon>
        <taxon>Micromonosporaceae</taxon>
        <taxon>Actinoplanes</taxon>
    </lineage>
</organism>
<keyword evidence="3" id="KW-1185">Reference proteome</keyword>
<accession>A0ABT6WY44</accession>
<reference evidence="2 3" key="1">
    <citation type="submission" date="2023-05" db="EMBL/GenBank/DDBJ databases">
        <title>Actinoplanes sp. NEAU-A12 genome sequencing.</title>
        <authorList>
            <person name="Wang Z.-S."/>
        </authorList>
    </citation>
    <scope>NUCLEOTIDE SEQUENCE [LARGE SCALE GENOMIC DNA]</scope>
    <source>
        <strain evidence="2 3">NEAU-A12</strain>
    </source>
</reference>